<gene>
    <name evidence="2" type="ORF">GCM10022267_39820</name>
</gene>
<proteinExistence type="predicted"/>
<evidence type="ECO:0000313" key="3">
    <source>
        <dbReference type="Proteomes" id="UP001500711"/>
    </source>
</evidence>
<comment type="caution">
    <text evidence="2">The sequence shown here is derived from an EMBL/GenBank/DDBJ whole genome shotgun (WGS) entry which is preliminary data.</text>
</comment>
<reference evidence="3" key="1">
    <citation type="journal article" date="2019" name="Int. J. Syst. Evol. Microbiol.">
        <title>The Global Catalogue of Microorganisms (GCM) 10K type strain sequencing project: providing services to taxonomists for standard genome sequencing and annotation.</title>
        <authorList>
            <consortium name="The Broad Institute Genomics Platform"/>
            <consortium name="The Broad Institute Genome Sequencing Center for Infectious Disease"/>
            <person name="Wu L."/>
            <person name="Ma J."/>
        </authorList>
    </citation>
    <scope>NUCLEOTIDE SEQUENCE [LARGE SCALE GENOMIC DNA]</scope>
    <source>
        <strain evidence="3">JCM 17494</strain>
    </source>
</reference>
<protein>
    <submittedName>
        <fullName evidence="2">Uncharacterized protein</fullName>
    </submittedName>
</protein>
<keyword evidence="3" id="KW-1185">Reference proteome</keyword>
<evidence type="ECO:0000256" key="1">
    <source>
        <dbReference type="SAM" id="MobiDB-lite"/>
    </source>
</evidence>
<dbReference type="EMBL" id="BAABBE010000010">
    <property type="protein sequence ID" value="GAA3649353.1"/>
    <property type="molecule type" value="Genomic_DNA"/>
</dbReference>
<feature type="compositionally biased region" description="Polar residues" evidence="1">
    <location>
        <begin position="22"/>
        <end position="53"/>
    </location>
</feature>
<feature type="region of interest" description="Disordered" evidence="1">
    <location>
        <begin position="22"/>
        <end position="64"/>
    </location>
</feature>
<evidence type="ECO:0000313" key="2">
    <source>
        <dbReference type="EMBL" id="GAA3649353.1"/>
    </source>
</evidence>
<accession>A0ABP7B671</accession>
<sequence length="89" mass="9305">MIGFEPTPTRHGEMDTTAAVTSLASKGSTPVVSVSKATTRPSAHNTGESSMSGTYFPGPTKPIEPPRTAVTCGYVGSRPLSGVFRSHPW</sequence>
<dbReference type="Proteomes" id="UP001500711">
    <property type="component" value="Unassembled WGS sequence"/>
</dbReference>
<organism evidence="2 3">
    <name type="scientific">Lentzea roselyniae</name>
    <dbReference type="NCBI Taxonomy" id="531940"/>
    <lineage>
        <taxon>Bacteria</taxon>
        <taxon>Bacillati</taxon>
        <taxon>Actinomycetota</taxon>
        <taxon>Actinomycetes</taxon>
        <taxon>Pseudonocardiales</taxon>
        <taxon>Pseudonocardiaceae</taxon>
        <taxon>Lentzea</taxon>
    </lineage>
</organism>
<name>A0ABP7B671_9PSEU</name>